<evidence type="ECO:0000313" key="2">
    <source>
        <dbReference type="Proteomes" id="UP001358586"/>
    </source>
</evidence>
<dbReference type="Proteomes" id="UP001358586">
    <property type="component" value="Chromosome 6"/>
</dbReference>
<gene>
    <name evidence="1" type="ORF">PVK06_019830</name>
</gene>
<organism evidence="1 2">
    <name type="scientific">Gossypium arboreum</name>
    <name type="common">Tree cotton</name>
    <name type="synonym">Gossypium nanking</name>
    <dbReference type="NCBI Taxonomy" id="29729"/>
    <lineage>
        <taxon>Eukaryota</taxon>
        <taxon>Viridiplantae</taxon>
        <taxon>Streptophyta</taxon>
        <taxon>Embryophyta</taxon>
        <taxon>Tracheophyta</taxon>
        <taxon>Spermatophyta</taxon>
        <taxon>Magnoliopsida</taxon>
        <taxon>eudicotyledons</taxon>
        <taxon>Gunneridae</taxon>
        <taxon>Pentapetalae</taxon>
        <taxon>rosids</taxon>
        <taxon>malvids</taxon>
        <taxon>Malvales</taxon>
        <taxon>Malvaceae</taxon>
        <taxon>Malvoideae</taxon>
        <taxon>Gossypium</taxon>
    </lineage>
</organism>
<name>A0ABR0PL10_GOSAR</name>
<proteinExistence type="predicted"/>
<keyword evidence="2" id="KW-1185">Reference proteome</keyword>
<accession>A0ABR0PL10</accession>
<reference evidence="1 2" key="1">
    <citation type="submission" date="2023-03" db="EMBL/GenBank/DDBJ databases">
        <title>WGS of Gossypium arboreum.</title>
        <authorList>
            <person name="Yu D."/>
        </authorList>
    </citation>
    <scope>NUCLEOTIDE SEQUENCE [LARGE SCALE GENOMIC DNA]</scope>
    <source>
        <tissue evidence="1">Leaf</tissue>
    </source>
</reference>
<evidence type="ECO:0000313" key="1">
    <source>
        <dbReference type="EMBL" id="KAK5825028.1"/>
    </source>
</evidence>
<protein>
    <submittedName>
        <fullName evidence="1">Uncharacterized protein</fullName>
    </submittedName>
</protein>
<comment type="caution">
    <text evidence="1">The sequence shown here is derived from an EMBL/GenBank/DDBJ whole genome shotgun (WGS) entry which is preliminary data.</text>
</comment>
<dbReference type="EMBL" id="JARKNE010000006">
    <property type="protein sequence ID" value="KAK5825028.1"/>
    <property type="molecule type" value="Genomic_DNA"/>
</dbReference>
<sequence length="387" mass="44623">MTKLFYKFSVSSNLIKFTKMKHLDDDDAETIVALYCLPRRLNNEPIQLFAELADAKLVENNDGGLQIHPIIIETNAFSEDGSDNGNDHALSVGNSSCDIVIRNDPEAHILIVGPDATHAFEFPKYLDIIPAYLMLEDPESEELFVGQIFASKDECVDTIKRYSLKMFVDYRVADSKSTIYAGECWKLIEGYKWWVRVTFIQRFQQWEIRKYVGPHTCISAHMMQGHRKLDSKTICNCILAKVKDDPTIVVSMLIAKISKRLVVAIRRSEFAKRHVTCCKSSGYEVEPHRSIRRWANLKADMYGQKTTTLQKRFRSIEPCSPSTFELVLDRNLNRKPKGHSHVIRIRNDMDIRETVDIKHCGVCKLTSHNQKKYPHRNYHPDELSRSN</sequence>